<dbReference type="NCBIfam" id="TIGR00004">
    <property type="entry name" value="Rid family detoxifying hydrolase"/>
    <property type="match status" value="1"/>
</dbReference>
<sequence>MQSSSRLLSGSLSRLSASTARTLLTHRVIPAFSQHPHARTRTMSSVTTHPSLSLVSTPSAPAAVGPYTQAIRVGDLLFCSGSLGLDPSTGKLVEGGVEAQARQALKNMKAIIEAGGSEVGKVVKTTVFLHSMDDFKPVNAIYAEFFGDHKPARSAVQVARLPLDALFEIEAIVSVA</sequence>
<dbReference type="SUPFAM" id="SSF55298">
    <property type="entry name" value="YjgF-like"/>
    <property type="match status" value="1"/>
</dbReference>
<reference evidence="2" key="1">
    <citation type="journal article" date="2018" name="Genome Biol. Evol.">
        <title>Genomics and development of Lentinus tigrinus, a white-rot wood-decaying mushroom with dimorphic fruiting bodies.</title>
        <authorList>
            <person name="Wu B."/>
            <person name="Xu Z."/>
            <person name="Knudson A."/>
            <person name="Carlson A."/>
            <person name="Chen N."/>
            <person name="Kovaka S."/>
            <person name="LaButti K."/>
            <person name="Lipzen A."/>
            <person name="Pennachio C."/>
            <person name="Riley R."/>
            <person name="Schakwitz W."/>
            <person name="Umezawa K."/>
            <person name="Ohm R.A."/>
            <person name="Grigoriev I.V."/>
            <person name="Nagy L.G."/>
            <person name="Gibbons J."/>
            <person name="Hibbett D."/>
        </authorList>
    </citation>
    <scope>NUCLEOTIDE SEQUENCE [LARGE SCALE GENOMIC DNA]</scope>
    <source>
        <strain evidence="2">ALCF2SS1-6</strain>
    </source>
</reference>
<dbReference type="Pfam" id="PF01042">
    <property type="entry name" value="Ribonuc_L-PSP"/>
    <property type="match status" value="1"/>
</dbReference>
<evidence type="ECO:0000313" key="3">
    <source>
        <dbReference type="Proteomes" id="UP000313359"/>
    </source>
</evidence>
<protein>
    <submittedName>
        <fullName evidence="2">YjgF-like protein</fullName>
    </submittedName>
</protein>
<accession>A0A5C2SLB1</accession>
<keyword evidence="3" id="KW-1185">Reference proteome</keyword>
<dbReference type="EMBL" id="ML122253">
    <property type="protein sequence ID" value="RPD64563.1"/>
    <property type="molecule type" value="Genomic_DNA"/>
</dbReference>
<dbReference type="InterPro" id="IPR006175">
    <property type="entry name" value="YjgF/YER057c/UK114"/>
</dbReference>
<dbReference type="CDD" id="cd00448">
    <property type="entry name" value="YjgF_YER057c_UK114_family"/>
    <property type="match status" value="1"/>
</dbReference>
<dbReference type="PANTHER" id="PTHR11803">
    <property type="entry name" value="2-IMINOBUTANOATE/2-IMINOPROPANOATE DEAMINASE RIDA"/>
    <property type="match status" value="1"/>
</dbReference>
<dbReference type="OrthoDB" id="309640at2759"/>
<dbReference type="PANTHER" id="PTHR11803:SF39">
    <property type="entry name" value="2-IMINOBUTANOATE_2-IMINOPROPANOATE DEAMINASE"/>
    <property type="match status" value="1"/>
</dbReference>
<organism evidence="2 3">
    <name type="scientific">Lentinus tigrinus ALCF2SS1-6</name>
    <dbReference type="NCBI Taxonomy" id="1328759"/>
    <lineage>
        <taxon>Eukaryota</taxon>
        <taxon>Fungi</taxon>
        <taxon>Dikarya</taxon>
        <taxon>Basidiomycota</taxon>
        <taxon>Agaricomycotina</taxon>
        <taxon>Agaricomycetes</taxon>
        <taxon>Polyporales</taxon>
        <taxon>Polyporaceae</taxon>
        <taxon>Lentinus</taxon>
    </lineage>
</organism>
<evidence type="ECO:0000313" key="2">
    <source>
        <dbReference type="EMBL" id="RPD64563.1"/>
    </source>
</evidence>
<dbReference type="GO" id="GO:0019239">
    <property type="term" value="F:deaminase activity"/>
    <property type="evidence" value="ECO:0007669"/>
    <property type="project" value="TreeGrafter"/>
</dbReference>
<proteinExistence type="inferred from homology"/>
<dbReference type="GO" id="GO:0005829">
    <property type="term" value="C:cytosol"/>
    <property type="evidence" value="ECO:0007669"/>
    <property type="project" value="TreeGrafter"/>
</dbReference>
<dbReference type="Proteomes" id="UP000313359">
    <property type="component" value="Unassembled WGS sequence"/>
</dbReference>
<dbReference type="STRING" id="1328759.A0A5C2SLB1"/>
<evidence type="ECO:0000256" key="1">
    <source>
        <dbReference type="ARBA" id="ARBA00010552"/>
    </source>
</evidence>
<gene>
    <name evidence="2" type="ORF">L227DRAFT_571040</name>
</gene>
<name>A0A5C2SLB1_9APHY</name>
<comment type="similarity">
    <text evidence="1">Belongs to the RutC family.</text>
</comment>
<dbReference type="AlphaFoldDB" id="A0A5C2SLB1"/>
<dbReference type="InterPro" id="IPR035959">
    <property type="entry name" value="RutC-like_sf"/>
</dbReference>
<dbReference type="FunFam" id="3.30.1330.40:FF:000001">
    <property type="entry name" value="L-PSP family endoribonuclease"/>
    <property type="match status" value="1"/>
</dbReference>
<dbReference type="Gene3D" id="3.30.1330.40">
    <property type="entry name" value="RutC-like"/>
    <property type="match status" value="1"/>
</dbReference>
<dbReference type="InterPro" id="IPR006056">
    <property type="entry name" value="RidA"/>
</dbReference>